<feature type="transmembrane region" description="Helical" evidence="1">
    <location>
        <begin position="49"/>
        <end position="68"/>
    </location>
</feature>
<dbReference type="RefSeq" id="WP_354471348.1">
    <property type="nucleotide sequence ID" value="NZ_JBEPSB010000004.1"/>
</dbReference>
<proteinExistence type="predicted"/>
<organism evidence="2 3">
    <name type="scientific">Lysinibacillus parviboronicapiens</name>
    <dbReference type="NCBI Taxonomy" id="436516"/>
    <lineage>
        <taxon>Bacteria</taxon>
        <taxon>Bacillati</taxon>
        <taxon>Bacillota</taxon>
        <taxon>Bacilli</taxon>
        <taxon>Bacillales</taxon>
        <taxon>Bacillaceae</taxon>
        <taxon>Lysinibacillus</taxon>
    </lineage>
</organism>
<name>A0ABV2PH35_9BACI</name>
<keyword evidence="1" id="KW-0472">Membrane</keyword>
<evidence type="ECO:0000313" key="2">
    <source>
        <dbReference type="EMBL" id="MET4560246.1"/>
    </source>
</evidence>
<dbReference type="Proteomes" id="UP001549363">
    <property type="component" value="Unassembled WGS sequence"/>
</dbReference>
<sequence length="71" mass="7972">MQLESIFYFPSLNETFFIIINTVSITIGLCLIVYGLIKQKKHKKSTLATCCMVLGSLTIITHIIQIVAKLL</sequence>
<keyword evidence="3" id="KW-1185">Reference proteome</keyword>
<dbReference type="EMBL" id="JBEPSB010000004">
    <property type="protein sequence ID" value="MET4560246.1"/>
    <property type="molecule type" value="Genomic_DNA"/>
</dbReference>
<reference evidence="2 3" key="1">
    <citation type="submission" date="2024-06" db="EMBL/GenBank/DDBJ databases">
        <title>Sorghum-associated microbial communities from plants grown in Nebraska, USA.</title>
        <authorList>
            <person name="Schachtman D."/>
        </authorList>
    </citation>
    <scope>NUCLEOTIDE SEQUENCE [LARGE SCALE GENOMIC DNA]</scope>
    <source>
        <strain evidence="2 3">736</strain>
    </source>
</reference>
<keyword evidence="1" id="KW-0812">Transmembrane</keyword>
<protein>
    <submittedName>
        <fullName evidence="2">Uncharacterized protein</fullName>
    </submittedName>
</protein>
<accession>A0ABV2PH35</accession>
<evidence type="ECO:0000313" key="3">
    <source>
        <dbReference type="Proteomes" id="UP001549363"/>
    </source>
</evidence>
<evidence type="ECO:0000256" key="1">
    <source>
        <dbReference type="SAM" id="Phobius"/>
    </source>
</evidence>
<feature type="transmembrane region" description="Helical" evidence="1">
    <location>
        <begin position="16"/>
        <end position="37"/>
    </location>
</feature>
<keyword evidence="1" id="KW-1133">Transmembrane helix</keyword>
<gene>
    <name evidence="2" type="ORF">ABIA69_001390</name>
</gene>
<comment type="caution">
    <text evidence="2">The sequence shown here is derived from an EMBL/GenBank/DDBJ whole genome shotgun (WGS) entry which is preliminary data.</text>
</comment>